<evidence type="ECO:0000313" key="5">
    <source>
        <dbReference type="Proteomes" id="UP000012174"/>
    </source>
</evidence>
<dbReference type="AlphaFoldDB" id="M7ST36"/>
<feature type="domain" description="NmrA-like" evidence="3">
    <location>
        <begin position="2"/>
        <end position="239"/>
    </location>
</feature>
<evidence type="ECO:0000313" key="4">
    <source>
        <dbReference type="EMBL" id="EMR67638.1"/>
    </source>
</evidence>
<dbReference type="PANTHER" id="PTHR47706">
    <property type="entry name" value="NMRA-LIKE FAMILY PROTEIN"/>
    <property type="match status" value="1"/>
</dbReference>
<dbReference type="GO" id="GO:0016491">
    <property type="term" value="F:oxidoreductase activity"/>
    <property type="evidence" value="ECO:0007669"/>
    <property type="project" value="UniProtKB-KW"/>
</dbReference>
<dbReference type="Pfam" id="PF05368">
    <property type="entry name" value="NmrA"/>
    <property type="match status" value="1"/>
</dbReference>
<dbReference type="OrthoDB" id="419598at2759"/>
<dbReference type="HOGENOM" id="CLU_079104_0_0_1"/>
<keyword evidence="5" id="KW-1185">Reference proteome</keyword>
<reference evidence="5" key="1">
    <citation type="journal article" date="2013" name="Genome Announc.">
        <title>Draft genome sequence of the grapevine dieback fungus Eutypa lata UCR-EL1.</title>
        <authorList>
            <person name="Blanco-Ulate B."/>
            <person name="Rolshausen P.E."/>
            <person name="Cantu D."/>
        </authorList>
    </citation>
    <scope>NUCLEOTIDE SEQUENCE [LARGE SCALE GENOMIC DNA]</scope>
    <source>
        <strain evidence="5">UCR-EL1</strain>
    </source>
</reference>
<gene>
    <name evidence="4" type="ORF">UCREL1_5348</name>
</gene>
<dbReference type="InterPro" id="IPR051609">
    <property type="entry name" value="NmrA/Isoflavone_reductase-like"/>
</dbReference>
<dbReference type="OMA" id="NHGVWDP"/>
<dbReference type="eggNOG" id="ENOG502SNJP">
    <property type="taxonomic scope" value="Eukaryota"/>
</dbReference>
<dbReference type="PANTHER" id="PTHR47706:SF9">
    <property type="entry name" value="NMRA-LIKE DOMAIN-CONTAINING PROTEIN-RELATED"/>
    <property type="match status" value="1"/>
</dbReference>
<dbReference type="InterPro" id="IPR036291">
    <property type="entry name" value="NAD(P)-bd_dom_sf"/>
</dbReference>
<dbReference type="Proteomes" id="UP000012174">
    <property type="component" value="Unassembled WGS sequence"/>
</dbReference>
<dbReference type="Gene3D" id="3.40.50.720">
    <property type="entry name" value="NAD(P)-binding Rossmann-like Domain"/>
    <property type="match status" value="1"/>
</dbReference>
<protein>
    <submittedName>
        <fullName evidence="4">Putative nad-binding protein</fullName>
    </submittedName>
</protein>
<dbReference type="EMBL" id="KB706395">
    <property type="protein sequence ID" value="EMR67638.1"/>
    <property type="molecule type" value="Genomic_DNA"/>
</dbReference>
<dbReference type="SUPFAM" id="SSF51735">
    <property type="entry name" value="NAD(P)-binding Rossmann-fold domains"/>
    <property type="match status" value="1"/>
</dbReference>
<proteinExistence type="predicted"/>
<dbReference type="InterPro" id="IPR008030">
    <property type="entry name" value="NmrA-like"/>
</dbReference>
<keyword evidence="2" id="KW-0560">Oxidoreductase</keyword>
<sequence>MLVLVAGATGNIGQKLIGSLIRRGHQVRALGRNRDKLPSHLRDQLESFVTISAYWDVPALDAACAGSVGAVVNAYNGTPELQLEGQLLLLHAAERAGIRTFVTATWNYDWRKLQLGDHESYDPYICFKRQVELTSTIKPVYILSGVLGEVLFAAPGHEYYTTASHGVWDPNPGARAVEVWGDPALKFHWTSEEDAAEFAAAIAERPDAADGGFWTVASGTHSLPEIAETYGRVRGVDVAVRLKGSVEELRKLAHEARGRGDPSRFWDYIGYFYTLHTVDGTWALGELENEKLGVKGTSLEDFIRAHPEI</sequence>
<evidence type="ECO:0000256" key="1">
    <source>
        <dbReference type="ARBA" id="ARBA00022857"/>
    </source>
</evidence>
<name>M7ST36_EUTLA</name>
<evidence type="ECO:0000256" key="2">
    <source>
        <dbReference type="ARBA" id="ARBA00023002"/>
    </source>
</evidence>
<evidence type="ECO:0000259" key="3">
    <source>
        <dbReference type="Pfam" id="PF05368"/>
    </source>
</evidence>
<organism evidence="4 5">
    <name type="scientific">Eutypa lata (strain UCR-EL1)</name>
    <name type="common">Grapevine dieback disease fungus</name>
    <name type="synonym">Eutypa armeniacae</name>
    <dbReference type="NCBI Taxonomy" id="1287681"/>
    <lineage>
        <taxon>Eukaryota</taxon>
        <taxon>Fungi</taxon>
        <taxon>Dikarya</taxon>
        <taxon>Ascomycota</taxon>
        <taxon>Pezizomycotina</taxon>
        <taxon>Sordariomycetes</taxon>
        <taxon>Xylariomycetidae</taxon>
        <taxon>Xylariales</taxon>
        <taxon>Diatrypaceae</taxon>
        <taxon>Eutypa</taxon>
    </lineage>
</organism>
<keyword evidence="1" id="KW-0521">NADP</keyword>
<accession>M7ST36</accession>
<dbReference type="KEGG" id="ela:UCREL1_5348"/>